<proteinExistence type="predicted"/>
<comment type="caution">
    <text evidence="1">The sequence shown here is derived from an EMBL/GenBank/DDBJ whole genome shotgun (WGS) entry which is preliminary data.</text>
</comment>
<dbReference type="Proteomes" id="UP000179627">
    <property type="component" value="Unassembled WGS sequence"/>
</dbReference>
<dbReference type="AlphaFoldDB" id="A0A1S1R136"/>
<name>A0A1S1R136_9ACTN</name>
<dbReference type="EMBL" id="MBLM01000099">
    <property type="protein sequence ID" value="OHV39647.1"/>
    <property type="molecule type" value="Genomic_DNA"/>
</dbReference>
<accession>A0A1S1R136</accession>
<reference evidence="2" key="1">
    <citation type="submission" date="2016-07" db="EMBL/GenBank/DDBJ databases">
        <title>Sequence Frankia sp. strain CcI1.17.</title>
        <authorList>
            <person name="Ghodhbane-Gtari F."/>
            <person name="Swanson E."/>
            <person name="Gueddou A."/>
            <person name="Morris K."/>
            <person name="Hezbri K."/>
            <person name="Ktari A."/>
            <person name="Nouioui I."/>
            <person name="Abebe-Akele F."/>
            <person name="Simpson S."/>
            <person name="Thomas K."/>
            <person name="Gtari M."/>
            <person name="Tisa L.S."/>
            <person name="Hurst S."/>
        </authorList>
    </citation>
    <scope>NUCLEOTIDE SEQUENCE [LARGE SCALE GENOMIC DNA]</scope>
    <source>
        <strain evidence="2">Cc1.17</strain>
    </source>
</reference>
<gene>
    <name evidence="1" type="ORF">CC117_33820</name>
</gene>
<keyword evidence="2" id="KW-1185">Reference proteome</keyword>
<evidence type="ECO:0000313" key="2">
    <source>
        <dbReference type="Proteomes" id="UP000179627"/>
    </source>
</evidence>
<protein>
    <submittedName>
        <fullName evidence="1">Uncharacterized protein</fullName>
    </submittedName>
</protein>
<dbReference type="RefSeq" id="WP_018639832.1">
    <property type="nucleotide sequence ID" value="NZ_MBLM01000099.1"/>
</dbReference>
<organism evidence="1 2">
    <name type="scientific">Parafrankia colletiae</name>
    <dbReference type="NCBI Taxonomy" id="573497"/>
    <lineage>
        <taxon>Bacteria</taxon>
        <taxon>Bacillati</taxon>
        <taxon>Actinomycetota</taxon>
        <taxon>Actinomycetes</taxon>
        <taxon>Frankiales</taxon>
        <taxon>Frankiaceae</taxon>
        <taxon>Parafrankia</taxon>
    </lineage>
</organism>
<evidence type="ECO:0000313" key="1">
    <source>
        <dbReference type="EMBL" id="OHV39647.1"/>
    </source>
</evidence>
<sequence length="61" mass="6143">MPTRPQPPLPLPGLPAGVPDVAVRLPAEAVAAAVDLLGRLIAAATGTVLCSTQGSCDDRVR</sequence>